<dbReference type="Pfam" id="PF24981">
    <property type="entry name" value="Beta-prop_ATRN-LZTR1"/>
    <property type="match status" value="1"/>
</dbReference>
<reference evidence="5" key="1">
    <citation type="submission" date="2021-01" db="EMBL/GenBank/DDBJ databases">
        <authorList>
            <person name="Corre E."/>
            <person name="Pelletier E."/>
            <person name="Niang G."/>
            <person name="Scheremetjew M."/>
            <person name="Finn R."/>
            <person name="Kale V."/>
            <person name="Holt S."/>
            <person name="Cochrane G."/>
            <person name="Meng A."/>
            <person name="Brown T."/>
            <person name="Cohen L."/>
        </authorList>
    </citation>
    <scope>NUCLEOTIDE SEQUENCE</scope>
    <source>
        <strain evidence="5">WS</strain>
    </source>
</reference>
<organism evidence="5">
    <name type="scientific">Percolomonas cosmopolitus</name>
    <dbReference type="NCBI Taxonomy" id="63605"/>
    <lineage>
        <taxon>Eukaryota</taxon>
        <taxon>Discoba</taxon>
        <taxon>Heterolobosea</taxon>
        <taxon>Tetramitia</taxon>
        <taxon>Eutetramitia</taxon>
        <taxon>Percolomonadidae</taxon>
        <taxon>Percolomonas</taxon>
    </lineage>
</organism>
<feature type="compositionally biased region" description="Polar residues" evidence="3">
    <location>
        <begin position="273"/>
        <end position="286"/>
    </location>
</feature>
<dbReference type="InterPro" id="IPR056737">
    <property type="entry name" value="Beta-prop_ATRN-MKLN-like"/>
</dbReference>
<evidence type="ECO:0000256" key="3">
    <source>
        <dbReference type="SAM" id="MobiDB-lite"/>
    </source>
</evidence>
<proteinExistence type="predicted"/>
<name>A0A7S1PFU6_9EUKA</name>
<sequence>MSDNSPHTSSPGGRARSNSSIFNGVRKDSGRATVGNSTDNIIYGDMWIYNVRQNTWFEIEYEPDSLLPAPRYGHSAVYSKPLDAMYVLCGTLNMQEINEDFEDVDFDLGNNMEREQLRKEAHKTTLWRFDFSTNRWTRVVFPFWDFKRISIQNLVRSNFVMILRKDHGTGRENILICFGSEENEYSDERSFFTFDLKTQNRWIRHLTTGSIPSLRDGVQYVYSEQDDVLFVYGGMAKSTQFTPDNRVFALDIQAAQWQDVSSQFPQLRKRKPTQSTSKLRVQTGRTSSLSRSSSDANDHTADSQYPQDMEPRGYAGSCLLPRTSPVHPLQFYVNNGLGEDRAVLHTSFLFELNFTKSVAQEDIVPSPESLLLDLASLFHDRSRHYDLIFQFPFPLESIHAHSFVVNQSSVIARWITKSNCNKQGKVVVDIRENLDHHHFGLLVQMMYGVQVASDDWEDTGIMASVLQLPDIAHHCSLKLHSQSSHLMNEQPVCDRSSIIQNHLKKQMSSSPSSKMNSAATSSNTWVQVKTLDTHILHFHRALCEHRCPQFSQRYRILLSRLDKTVVQSIQDYIYGQKSRLPFTLSQDKKRIEHLLNLACASRLLHVKELEEECLCHLKRSVHNASIAHGILSVCSSSKIGELYVRTECSENAECWKDLIELCRVVGKAPAKSGTLSFAIAKVLVDSESRSWLMKGE</sequence>
<evidence type="ECO:0000259" key="4">
    <source>
        <dbReference type="Pfam" id="PF24981"/>
    </source>
</evidence>
<dbReference type="EMBL" id="HBGD01002263">
    <property type="protein sequence ID" value="CAD9078657.1"/>
    <property type="molecule type" value="Transcribed_RNA"/>
</dbReference>
<protein>
    <recommendedName>
        <fullName evidence="4">Attractin/MKLN-like beta-propeller domain-containing protein</fullName>
    </recommendedName>
</protein>
<evidence type="ECO:0000256" key="2">
    <source>
        <dbReference type="ARBA" id="ARBA00022737"/>
    </source>
</evidence>
<dbReference type="Gene3D" id="3.30.710.10">
    <property type="entry name" value="Potassium Channel Kv1.1, Chain A"/>
    <property type="match status" value="1"/>
</dbReference>
<dbReference type="InterPro" id="IPR015915">
    <property type="entry name" value="Kelch-typ_b-propeller"/>
</dbReference>
<keyword evidence="1" id="KW-0880">Kelch repeat</keyword>
<feature type="region of interest" description="Disordered" evidence="3">
    <location>
        <begin position="1"/>
        <end position="29"/>
    </location>
</feature>
<accession>A0A7S1PFU6</accession>
<dbReference type="PANTHER" id="PTHR46093">
    <property type="entry name" value="ACYL-COA-BINDING DOMAIN-CONTAINING PROTEIN 5"/>
    <property type="match status" value="1"/>
</dbReference>
<feature type="compositionally biased region" description="Polar residues" evidence="3">
    <location>
        <begin position="1"/>
        <end position="22"/>
    </location>
</feature>
<dbReference type="InterPro" id="IPR011333">
    <property type="entry name" value="SKP1/BTB/POZ_sf"/>
</dbReference>
<feature type="region of interest" description="Disordered" evidence="3">
    <location>
        <begin position="263"/>
        <end position="316"/>
    </location>
</feature>
<dbReference type="AlphaFoldDB" id="A0A7S1PFU6"/>
<evidence type="ECO:0000313" key="5">
    <source>
        <dbReference type="EMBL" id="CAD9078657.1"/>
    </source>
</evidence>
<dbReference type="Gene3D" id="2.120.10.80">
    <property type="entry name" value="Kelch-type beta propeller"/>
    <property type="match status" value="1"/>
</dbReference>
<dbReference type="SUPFAM" id="SSF117281">
    <property type="entry name" value="Kelch motif"/>
    <property type="match status" value="1"/>
</dbReference>
<dbReference type="PANTHER" id="PTHR46093:SF18">
    <property type="entry name" value="FIBRONECTIN TYPE-III DOMAIN-CONTAINING PROTEIN"/>
    <property type="match status" value="1"/>
</dbReference>
<gene>
    <name evidence="5" type="ORF">PCOS0759_LOCUS1889</name>
</gene>
<evidence type="ECO:0000256" key="1">
    <source>
        <dbReference type="ARBA" id="ARBA00022441"/>
    </source>
</evidence>
<feature type="domain" description="Attractin/MKLN-like beta-propeller" evidence="4">
    <location>
        <begin position="35"/>
        <end position="266"/>
    </location>
</feature>
<keyword evidence="2" id="KW-0677">Repeat</keyword>